<dbReference type="GO" id="GO:0016020">
    <property type="term" value="C:membrane"/>
    <property type="evidence" value="ECO:0007669"/>
    <property type="project" value="UniProtKB-SubCell"/>
</dbReference>
<comment type="subcellular location">
    <subcellularLocation>
        <location evidence="1">Membrane</location>
        <topology evidence="1">Single-pass membrane protein</topology>
    </subcellularLocation>
</comment>
<evidence type="ECO:0000256" key="8">
    <source>
        <dbReference type="ARBA" id="ARBA00023180"/>
    </source>
</evidence>
<evidence type="ECO:0000256" key="5">
    <source>
        <dbReference type="ARBA" id="ARBA00023002"/>
    </source>
</evidence>
<feature type="non-terminal residue" evidence="11">
    <location>
        <position position="263"/>
    </location>
</feature>
<sequence length="263" mass="30433">MEPHSQPKYDNVPLEDHDEAGSNTEVDESLMGDEKKWHEHDFQTQRKRSGRCRLISSLRSGVNTLLLLAILGLLVRQQLQTASKNLWEFGGDFTGVAPSFSQKITTFNMEYKYQRDNTSEFFTDEVMHAWNDLMPRGMGFQSVNDTSKYHDLPTPIEWPDQTVFTTSMTHQLHCLFAIVRVYSGLKSNHELPSDHEWHMIHCFSYLRQAIMCSADMALEGHETTFPDHNGGSDGWDSKHVCRDYDQVISYLESVRAYDDRLIY</sequence>
<feature type="region of interest" description="Disordered" evidence="10">
    <location>
        <begin position="1"/>
        <end position="42"/>
    </location>
</feature>
<keyword evidence="4" id="KW-1133">Transmembrane helix</keyword>
<keyword evidence="12" id="KW-1185">Reference proteome</keyword>
<gene>
    <name evidence="11" type="ORF">CONLIGDRAFT_606075</name>
</gene>
<keyword evidence="7" id="KW-0472">Membrane</keyword>
<dbReference type="InterPro" id="IPR021765">
    <property type="entry name" value="UstYa-like"/>
</dbReference>
<keyword evidence="5" id="KW-0560">Oxidoreductase</keyword>
<dbReference type="GO" id="GO:0016491">
    <property type="term" value="F:oxidoreductase activity"/>
    <property type="evidence" value="ECO:0007669"/>
    <property type="project" value="UniProtKB-KW"/>
</dbReference>
<comment type="similarity">
    <text evidence="9">Belongs to the ustYa family.</text>
</comment>
<keyword evidence="3" id="KW-0812">Transmembrane</keyword>
<evidence type="ECO:0000256" key="3">
    <source>
        <dbReference type="ARBA" id="ARBA00022692"/>
    </source>
</evidence>
<reference evidence="11 12" key="1">
    <citation type="submission" date="2016-10" db="EMBL/GenBank/DDBJ databases">
        <title>Draft genome sequence of Coniochaeta ligniaria NRRL30616, a lignocellulolytic fungus for bioabatement of inhibitors in plant biomass hydrolysates.</title>
        <authorList>
            <consortium name="DOE Joint Genome Institute"/>
            <person name="Jimenez D.J."/>
            <person name="Hector R.E."/>
            <person name="Riley R."/>
            <person name="Sun H."/>
            <person name="Grigoriev I.V."/>
            <person name="Van Elsas J.D."/>
            <person name="Nichols N.N."/>
        </authorList>
    </citation>
    <scope>NUCLEOTIDE SEQUENCE [LARGE SCALE GENOMIC DNA]</scope>
    <source>
        <strain evidence="11 12">NRRL 30616</strain>
    </source>
</reference>
<keyword evidence="8" id="KW-0325">Glycoprotein</keyword>
<evidence type="ECO:0000256" key="6">
    <source>
        <dbReference type="ARBA" id="ARBA00023026"/>
    </source>
</evidence>
<dbReference type="OrthoDB" id="3687641at2759"/>
<dbReference type="Pfam" id="PF11807">
    <property type="entry name" value="UstYa"/>
    <property type="match status" value="1"/>
</dbReference>
<organism evidence="11 12">
    <name type="scientific">Coniochaeta ligniaria NRRL 30616</name>
    <dbReference type="NCBI Taxonomy" id="1408157"/>
    <lineage>
        <taxon>Eukaryota</taxon>
        <taxon>Fungi</taxon>
        <taxon>Dikarya</taxon>
        <taxon>Ascomycota</taxon>
        <taxon>Pezizomycotina</taxon>
        <taxon>Sordariomycetes</taxon>
        <taxon>Sordariomycetidae</taxon>
        <taxon>Coniochaetales</taxon>
        <taxon>Coniochaetaceae</taxon>
        <taxon>Coniochaeta</taxon>
    </lineage>
</organism>
<dbReference type="AlphaFoldDB" id="A0A1J7J687"/>
<dbReference type="PANTHER" id="PTHR33365">
    <property type="entry name" value="YALI0B05434P"/>
    <property type="match status" value="1"/>
</dbReference>
<evidence type="ECO:0000256" key="9">
    <source>
        <dbReference type="ARBA" id="ARBA00035112"/>
    </source>
</evidence>
<name>A0A1J7J687_9PEZI</name>
<feature type="compositionally biased region" description="Basic and acidic residues" evidence="10">
    <location>
        <begin position="32"/>
        <end position="42"/>
    </location>
</feature>
<dbReference type="InParanoid" id="A0A1J7J687"/>
<keyword evidence="6" id="KW-0843">Virulence</keyword>
<evidence type="ECO:0000256" key="10">
    <source>
        <dbReference type="SAM" id="MobiDB-lite"/>
    </source>
</evidence>
<dbReference type="PANTHER" id="PTHR33365:SF11">
    <property type="entry name" value="TAT PATHWAY SIGNAL SEQUENCE"/>
    <property type="match status" value="1"/>
</dbReference>
<evidence type="ECO:0000256" key="1">
    <source>
        <dbReference type="ARBA" id="ARBA00004167"/>
    </source>
</evidence>
<dbReference type="EMBL" id="KV875109">
    <property type="protein sequence ID" value="OIW23010.1"/>
    <property type="molecule type" value="Genomic_DNA"/>
</dbReference>
<proteinExistence type="inferred from homology"/>
<evidence type="ECO:0008006" key="13">
    <source>
        <dbReference type="Google" id="ProtNLM"/>
    </source>
</evidence>
<comment type="pathway">
    <text evidence="2">Mycotoxin biosynthesis.</text>
</comment>
<evidence type="ECO:0000256" key="4">
    <source>
        <dbReference type="ARBA" id="ARBA00022989"/>
    </source>
</evidence>
<dbReference type="GO" id="GO:0043386">
    <property type="term" value="P:mycotoxin biosynthetic process"/>
    <property type="evidence" value="ECO:0007669"/>
    <property type="project" value="InterPro"/>
</dbReference>
<accession>A0A1J7J687</accession>
<evidence type="ECO:0000313" key="11">
    <source>
        <dbReference type="EMBL" id="OIW23010.1"/>
    </source>
</evidence>
<evidence type="ECO:0000256" key="7">
    <source>
        <dbReference type="ARBA" id="ARBA00023136"/>
    </source>
</evidence>
<dbReference type="Proteomes" id="UP000182658">
    <property type="component" value="Unassembled WGS sequence"/>
</dbReference>
<dbReference type="STRING" id="1408157.A0A1J7J687"/>
<evidence type="ECO:0000256" key="2">
    <source>
        <dbReference type="ARBA" id="ARBA00004685"/>
    </source>
</evidence>
<evidence type="ECO:0000313" key="12">
    <source>
        <dbReference type="Proteomes" id="UP000182658"/>
    </source>
</evidence>
<protein>
    <recommendedName>
        <fullName evidence="13">Oxidase ustYa</fullName>
    </recommendedName>
</protein>